<dbReference type="EMBL" id="KQ971361">
    <property type="protein sequence ID" value="EFA08718.2"/>
    <property type="molecule type" value="Genomic_DNA"/>
</dbReference>
<dbReference type="FunFam" id="3.30.160.60:FF:004392">
    <property type="match status" value="1"/>
</dbReference>
<dbReference type="Gene3D" id="3.30.160.60">
    <property type="entry name" value="Classic Zinc Finger"/>
    <property type="match status" value="6"/>
</dbReference>
<evidence type="ECO:0000256" key="2">
    <source>
        <dbReference type="ARBA" id="ARBA00022723"/>
    </source>
</evidence>
<dbReference type="InParanoid" id="D6WWJ0"/>
<feature type="domain" description="C2H2-type" evidence="10">
    <location>
        <begin position="229"/>
        <end position="256"/>
    </location>
</feature>
<name>D6WWJ0_TRICA</name>
<evidence type="ECO:0000256" key="4">
    <source>
        <dbReference type="ARBA" id="ARBA00022771"/>
    </source>
</evidence>
<dbReference type="eggNOG" id="KOG1721">
    <property type="taxonomic scope" value="Eukaryota"/>
</dbReference>
<dbReference type="InterPro" id="IPR012934">
    <property type="entry name" value="Znf_AD"/>
</dbReference>
<dbReference type="Pfam" id="PF07776">
    <property type="entry name" value="zf-AD"/>
    <property type="match status" value="1"/>
</dbReference>
<dbReference type="PANTHER" id="PTHR16515">
    <property type="entry name" value="PR DOMAIN ZINC FINGER PROTEIN"/>
    <property type="match status" value="1"/>
</dbReference>
<dbReference type="GO" id="GO:0006357">
    <property type="term" value="P:regulation of transcription by RNA polymerase II"/>
    <property type="evidence" value="ECO:0000318"/>
    <property type="project" value="GO_Central"/>
</dbReference>
<proteinExistence type="predicted"/>
<evidence type="ECO:0000256" key="9">
    <source>
        <dbReference type="PROSITE-ProRule" id="PRU01263"/>
    </source>
</evidence>
<dbReference type="PANTHER" id="PTHR16515:SF49">
    <property type="entry name" value="GASTRULA ZINC FINGER PROTEIN XLCGF49.1-LIKE-RELATED"/>
    <property type="match status" value="1"/>
</dbReference>
<keyword evidence="6" id="KW-0238">DNA-binding</keyword>
<evidence type="ECO:0000256" key="5">
    <source>
        <dbReference type="ARBA" id="ARBA00022833"/>
    </source>
</evidence>
<dbReference type="FunFam" id="3.40.1800.20:FF:000004">
    <property type="entry name" value="Zinc finger protein 234-like Protein"/>
    <property type="match status" value="1"/>
</dbReference>
<dbReference type="HOGENOM" id="CLU_708509_0_0_1"/>
<dbReference type="InterPro" id="IPR050331">
    <property type="entry name" value="Zinc_finger"/>
</dbReference>
<keyword evidence="7" id="KW-0539">Nucleus</keyword>
<feature type="binding site" evidence="9">
    <location>
        <position position="52"/>
    </location>
    <ligand>
        <name>Zn(2+)</name>
        <dbReference type="ChEBI" id="CHEBI:29105"/>
    </ligand>
</feature>
<dbReference type="InterPro" id="IPR036236">
    <property type="entry name" value="Znf_C2H2_sf"/>
</dbReference>
<dbReference type="Gene3D" id="3.40.1800.20">
    <property type="match status" value="1"/>
</dbReference>
<dbReference type="STRING" id="7070.D6WWJ0"/>
<dbReference type="PROSITE" id="PS00028">
    <property type="entry name" value="ZINC_FINGER_C2H2_1"/>
    <property type="match status" value="6"/>
</dbReference>
<dbReference type="FunFam" id="3.30.160.60:FF:000340">
    <property type="entry name" value="zinc finger protein 473 isoform X1"/>
    <property type="match status" value="1"/>
</dbReference>
<evidence type="ECO:0000259" key="10">
    <source>
        <dbReference type="PROSITE" id="PS50157"/>
    </source>
</evidence>
<dbReference type="OrthoDB" id="427030at2759"/>
<dbReference type="SUPFAM" id="SSF57667">
    <property type="entry name" value="beta-beta-alpha zinc fingers"/>
    <property type="match status" value="3"/>
</dbReference>
<dbReference type="OMA" id="MWESEAN"/>
<feature type="domain" description="C2H2-type" evidence="10">
    <location>
        <begin position="369"/>
        <end position="393"/>
    </location>
</feature>
<accession>D6WWJ0</accession>
<feature type="binding site" evidence="9">
    <location>
        <position position="55"/>
    </location>
    <ligand>
        <name>Zn(2+)</name>
        <dbReference type="ChEBI" id="CHEBI:29105"/>
    </ligand>
</feature>
<keyword evidence="13" id="KW-1185">Reference proteome</keyword>
<keyword evidence="5 9" id="KW-0862">Zinc</keyword>
<dbReference type="SMART" id="SM00868">
    <property type="entry name" value="zf-AD"/>
    <property type="match status" value="1"/>
</dbReference>
<gene>
    <name evidence="12" type="primary">AUGUSTUS-3.0.2_06389</name>
    <name evidence="12" type="ORF">TcasGA2_TC006389</name>
</gene>
<dbReference type="GO" id="GO:0000981">
    <property type="term" value="F:DNA-binding transcription factor activity, RNA polymerase II-specific"/>
    <property type="evidence" value="ECO:0000318"/>
    <property type="project" value="GO_Central"/>
</dbReference>
<feature type="domain" description="ZAD" evidence="11">
    <location>
        <begin position="6"/>
        <end position="79"/>
    </location>
</feature>
<dbReference type="SMART" id="SM00355">
    <property type="entry name" value="ZnF_C2H2"/>
    <property type="match status" value="7"/>
</dbReference>
<dbReference type="Pfam" id="PF00096">
    <property type="entry name" value="zf-C2H2"/>
    <property type="match status" value="5"/>
</dbReference>
<dbReference type="FunFam" id="3.30.160.60:FF:000145">
    <property type="entry name" value="Zinc finger protein 574"/>
    <property type="match status" value="1"/>
</dbReference>
<dbReference type="Proteomes" id="UP000007266">
    <property type="component" value="Linkage group 8"/>
</dbReference>
<dbReference type="GO" id="GO:0005634">
    <property type="term" value="C:nucleus"/>
    <property type="evidence" value="ECO:0000318"/>
    <property type="project" value="GO_Central"/>
</dbReference>
<feature type="binding site" evidence="9">
    <location>
        <position position="11"/>
    </location>
    <ligand>
        <name>Zn(2+)</name>
        <dbReference type="ChEBI" id="CHEBI:29105"/>
    </ligand>
</feature>
<dbReference type="Pfam" id="PF13894">
    <property type="entry name" value="zf-C2H2_4"/>
    <property type="match status" value="1"/>
</dbReference>
<evidence type="ECO:0000313" key="12">
    <source>
        <dbReference type="EMBL" id="EFA08718.2"/>
    </source>
</evidence>
<evidence type="ECO:0000256" key="6">
    <source>
        <dbReference type="ARBA" id="ARBA00023125"/>
    </source>
</evidence>
<dbReference type="PROSITE" id="PS50157">
    <property type="entry name" value="ZINC_FINGER_C2H2_2"/>
    <property type="match status" value="6"/>
</dbReference>
<evidence type="ECO:0000256" key="3">
    <source>
        <dbReference type="ARBA" id="ARBA00022737"/>
    </source>
</evidence>
<comment type="subcellular location">
    <subcellularLocation>
        <location evidence="1">Nucleus</location>
    </subcellularLocation>
</comment>
<dbReference type="SUPFAM" id="SSF57716">
    <property type="entry name" value="Glucocorticoid receptor-like (DNA-binding domain)"/>
    <property type="match status" value="1"/>
</dbReference>
<evidence type="ECO:0000259" key="11">
    <source>
        <dbReference type="PROSITE" id="PS51915"/>
    </source>
</evidence>
<dbReference type="KEGG" id="tca:663409"/>
<protein>
    <submittedName>
        <fullName evidence="12">Zinc finger protein 551-like Protein</fullName>
    </submittedName>
</protein>
<dbReference type="FunFam" id="3.30.160.60:FF:003140">
    <property type="entry name" value="Predicted protein"/>
    <property type="match status" value="1"/>
</dbReference>
<keyword evidence="2 9" id="KW-0479">Metal-binding</keyword>
<evidence type="ECO:0000256" key="7">
    <source>
        <dbReference type="ARBA" id="ARBA00023242"/>
    </source>
</evidence>
<dbReference type="AlphaFoldDB" id="D6WWJ0"/>
<reference evidence="12 13" key="2">
    <citation type="journal article" date="2010" name="Nucleic Acids Res.">
        <title>BeetleBase in 2010: revisions to provide comprehensive genomic information for Tribolium castaneum.</title>
        <authorList>
            <person name="Kim H.S."/>
            <person name="Murphy T."/>
            <person name="Xia J."/>
            <person name="Caragea D."/>
            <person name="Park Y."/>
            <person name="Beeman R.W."/>
            <person name="Lorenzen M.D."/>
            <person name="Butcher S."/>
            <person name="Manak J.R."/>
            <person name="Brown S.J."/>
        </authorList>
    </citation>
    <scope>GENOME REANNOTATION</scope>
    <source>
        <strain evidence="12 13">Georgia GA2</strain>
    </source>
</reference>
<feature type="domain" description="C2H2-type" evidence="10">
    <location>
        <begin position="341"/>
        <end position="368"/>
    </location>
</feature>
<evidence type="ECO:0000256" key="8">
    <source>
        <dbReference type="PROSITE-ProRule" id="PRU00042"/>
    </source>
</evidence>
<organism evidence="12 13">
    <name type="scientific">Tribolium castaneum</name>
    <name type="common">Red flour beetle</name>
    <dbReference type="NCBI Taxonomy" id="7070"/>
    <lineage>
        <taxon>Eukaryota</taxon>
        <taxon>Metazoa</taxon>
        <taxon>Ecdysozoa</taxon>
        <taxon>Arthropoda</taxon>
        <taxon>Hexapoda</taxon>
        <taxon>Insecta</taxon>
        <taxon>Pterygota</taxon>
        <taxon>Neoptera</taxon>
        <taxon>Endopterygota</taxon>
        <taxon>Coleoptera</taxon>
        <taxon>Polyphaga</taxon>
        <taxon>Cucujiformia</taxon>
        <taxon>Tenebrionidae</taxon>
        <taxon>Tenebrionidae incertae sedis</taxon>
        <taxon>Tribolium</taxon>
    </lineage>
</organism>
<reference evidence="12 13" key="1">
    <citation type="journal article" date="2008" name="Nature">
        <title>The genome of the model beetle and pest Tribolium castaneum.</title>
        <authorList>
            <consortium name="Tribolium Genome Sequencing Consortium"/>
            <person name="Richards S."/>
            <person name="Gibbs R.A."/>
            <person name="Weinstock G.M."/>
            <person name="Brown S.J."/>
            <person name="Denell R."/>
            <person name="Beeman R.W."/>
            <person name="Gibbs R."/>
            <person name="Beeman R.W."/>
            <person name="Brown S.J."/>
            <person name="Bucher G."/>
            <person name="Friedrich M."/>
            <person name="Grimmelikhuijzen C.J."/>
            <person name="Klingler M."/>
            <person name="Lorenzen M."/>
            <person name="Richards S."/>
            <person name="Roth S."/>
            <person name="Schroder R."/>
            <person name="Tautz D."/>
            <person name="Zdobnov E.M."/>
            <person name="Muzny D."/>
            <person name="Gibbs R.A."/>
            <person name="Weinstock G.M."/>
            <person name="Attaway T."/>
            <person name="Bell S."/>
            <person name="Buhay C.J."/>
            <person name="Chandrabose M.N."/>
            <person name="Chavez D."/>
            <person name="Clerk-Blankenburg K.P."/>
            <person name="Cree A."/>
            <person name="Dao M."/>
            <person name="Davis C."/>
            <person name="Chacko J."/>
            <person name="Dinh H."/>
            <person name="Dugan-Rocha S."/>
            <person name="Fowler G."/>
            <person name="Garner T.T."/>
            <person name="Garnes J."/>
            <person name="Gnirke A."/>
            <person name="Hawes A."/>
            <person name="Hernandez J."/>
            <person name="Hines S."/>
            <person name="Holder M."/>
            <person name="Hume J."/>
            <person name="Jhangiani S.N."/>
            <person name="Joshi V."/>
            <person name="Khan Z.M."/>
            <person name="Jackson L."/>
            <person name="Kovar C."/>
            <person name="Kowis A."/>
            <person name="Lee S."/>
            <person name="Lewis L.R."/>
            <person name="Margolis J."/>
            <person name="Morgan M."/>
            <person name="Nazareth L.V."/>
            <person name="Nguyen N."/>
            <person name="Okwuonu G."/>
            <person name="Parker D."/>
            <person name="Richards S."/>
            <person name="Ruiz S.J."/>
            <person name="Santibanez J."/>
            <person name="Savard J."/>
            <person name="Scherer S.E."/>
            <person name="Schneider B."/>
            <person name="Sodergren E."/>
            <person name="Tautz D."/>
            <person name="Vattahil S."/>
            <person name="Villasana D."/>
            <person name="White C.S."/>
            <person name="Wright R."/>
            <person name="Park Y."/>
            <person name="Beeman R.W."/>
            <person name="Lord J."/>
            <person name="Oppert B."/>
            <person name="Lorenzen M."/>
            <person name="Brown S."/>
            <person name="Wang L."/>
            <person name="Savard J."/>
            <person name="Tautz D."/>
            <person name="Richards S."/>
            <person name="Weinstock G."/>
            <person name="Gibbs R.A."/>
            <person name="Liu Y."/>
            <person name="Worley K."/>
            <person name="Weinstock G."/>
            <person name="Elsik C.G."/>
            <person name="Reese J.T."/>
            <person name="Elhaik E."/>
            <person name="Landan G."/>
            <person name="Graur D."/>
            <person name="Arensburger P."/>
            <person name="Atkinson P."/>
            <person name="Beeman R.W."/>
            <person name="Beidler J."/>
            <person name="Brown S.J."/>
            <person name="Demuth J.P."/>
            <person name="Drury D.W."/>
            <person name="Du Y.Z."/>
            <person name="Fujiwara H."/>
            <person name="Lorenzen M."/>
            <person name="Maselli V."/>
            <person name="Osanai M."/>
            <person name="Park Y."/>
            <person name="Robertson H.M."/>
            <person name="Tu Z."/>
            <person name="Wang J.J."/>
            <person name="Wang S."/>
            <person name="Richards S."/>
            <person name="Song H."/>
            <person name="Zhang L."/>
            <person name="Sodergren E."/>
            <person name="Werner D."/>
            <person name="Stanke M."/>
            <person name="Morgenstern B."/>
            <person name="Solovyev V."/>
            <person name="Kosarev P."/>
            <person name="Brown G."/>
            <person name="Chen H.C."/>
            <person name="Ermolaeva O."/>
            <person name="Hlavina W."/>
            <person name="Kapustin Y."/>
            <person name="Kiryutin B."/>
            <person name="Kitts P."/>
            <person name="Maglott D."/>
            <person name="Pruitt K."/>
            <person name="Sapojnikov V."/>
            <person name="Souvorov A."/>
            <person name="Mackey A.J."/>
            <person name="Waterhouse R.M."/>
            <person name="Wyder S."/>
            <person name="Zdobnov E.M."/>
            <person name="Zdobnov E.M."/>
            <person name="Wyder S."/>
            <person name="Kriventseva E.V."/>
            <person name="Kadowaki T."/>
            <person name="Bork P."/>
            <person name="Aranda M."/>
            <person name="Bao R."/>
            <person name="Beermann A."/>
            <person name="Berns N."/>
            <person name="Bolognesi R."/>
            <person name="Bonneton F."/>
            <person name="Bopp D."/>
            <person name="Brown S.J."/>
            <person name="Bucher G."/>
            <person name="Butts T."/>
            <person name="Chaumot A."/>
            <person name="Denell R.E."/>
            <person name="Ferrier D.E."/>
            <person name="Friedrich M."/>
            <person name="Gordon C.M."/>
            <person name="Jindra M."/>
            <person name="Klingler M."/>
            <person name="Lan Q."/>
            <person name="Lattorff H.M."/>
            <person name="Laudet V."/>
            <person name="von Levetsow C."/>
            <person name="Liu Z."/>
            <person name="Lutz R."/>
            <person name="Lynch J.A."/>
            <person name="da Fonseca R.N."/>
            <person name="Posnien N."/>
            <person name="Reuter R."/>
            <person name="Roth S."/>
            <person name="Savard J."/>
            <person name="Schinko J.B."/>
            <person name="Schmitt C."/>
            <person name="Schoppmeier M."/>
            <person name="Schroder R."/>
            <person name="Shippy T.D."/>
            <person name="Simonnet F."/>
            <person name="Marques-Souza H."/>
            <person name="Tautz D."/>
            <person name="Tomoyasu Y."/>
            <person name="Trauner J."/>
            <person name="Van der Zee M."/>
            <person name="Vervoort M."/>
            <person name="Wittkopp N."/>
            <person name="Wimmer E.A."/>
            <person name="Yang X."/>
            <person name="Jones A.K."/>
            <person name="Sattelle D.B."/>
            <person name="Ebert P.R."/>
            <person name="Nelson D."/>
            <person name="Scott J.G."/>
            <person name="Beeman R.W."/>
            <person name="Muthukrishnan S."/>
            <person name="Kramer K.J."/>
            <person name="Arakane Y."/>
            <person name="Beeman R.W."/>
            <person name="Zhu Q."/>
            <person name="Hogenkamp D."/>
            <person name="Dixit R."/>
            <person name="Oppert B."/>
            <person name="Jiang H."/>
            <person name="Zou Z."/>
            <person name="Marshall J."/>
            <person name="Elpidina E."/>
            <person name="Vinokurov K."/>
            <person name="Oppert C."/>
            <person name="Zou Z."/>
            <person name="Evans J."/>
            <person name="Lu Z."/>
            <person name="Zhao P."/>
            <person name="Sumathipala N."/>
            <person name="Altincicek B."/>
            <person name="Vilcinskas A."/>
            <person name="Williams M."/>
            <person name="Hultmark D."/>
            <person name="Hetru C."/>
            <person name="Jiang H."/>
            <person name="Grimmelikhuijzen C.J."/>
            <person name="Hauser F."/>
            <person name="Cazzamali G."/>
            <person name="Williamson M."/>
            <person name="Park Y."/>
            <person name="Li B."/>
            <person name="Tanaka Y."/>
            <person name="Predel R."/>
            <person name="Neupert S."/>
            <person name="Schachtner J."/>
            <person name="Verleyen P."/>
            <person name="Raible F."/>
            <person name="Bork P."/>
            <person name="Friedrich M."/>
            <person name="Walden K.K."/>
            <person name="Robertson H.M."/>
            <person name="Angeli S."/>
            <person name="Foret S."/>
            <person name="Bucher G."/>
            <person name="Schuetz S."/>
            <person name="Maleszka R."/>
            <person name="Wimmer E.A."/>
            <person name="Beeman R.W."/>
            <person name="Lorenzen M."/>
            <person name="Tomoyasu Y."/>
            <person name="Miller S.C."/>
            <person name="Grossmann D."/>
            <person name="Bucher G."/>
        </authorList>
    </citation>
    <scope>NUCLEOTIDE SEQUENCE [LARGE SCALE GENOMIC DNA]</scope>
    <source>
        <strain evidence="12 13">Georgia GA2</strain>
    </source>
</reference>
<keyword evidence="3" id="KW-0677">Repeat</keyword>
<evidence type="ECO:0000256" key="1">
    <source>
        <dbReference type="ARBA" id="ARBA00004123"/>
    </source>
</evidence>
<feature type="domain" description="C2H2-type" evidence="10">
    <location>
        <begin position="257"/>
        <end position="284"/>
    </location>
</feature>
<dbReference type="FunFam" id="3.30.160.60:FF:000511">
    <property type="entry name" value="zinc finger protein 692 isoform X2"/>
    <property type="match status" value="1"/>
</dbReference>
<dbReference type="GO" id="GO:0000977">
    <property type="term" value="F:RNA polymerase II transcription regulatory region sequence-specific DNA binding"/>
    <property type="evidence" value="ECO:0000318"/>
    <property type="project" value="GO_Central"/>
</dbReference>
<keyword evidence="4 8" id="KW-0863">Zinc-finger</keyword>
<dbReference type="InterPro" id="IPR013087">
    <property type="entry name" value="Znf_C2H2_type"/>
</dbReference>
<feature type="domain" description="C2H2-type" evidence="10">
    <location>
        <begin position="311"/>
        <end position="340"/>
    </location>
</feature>
<dbReference type="GO" id="GO:0008270">
    <property type="term" value="F:zinc ion binding"/>
    <property type="evidence" value="ECO:0007669"/>
    <property type="project" value="UniProtKB-UniRule"/>
</dbReference>
<evidence type="ECO:0000313" key="13">
    <source>
        <dbReference type="Proteomes" id="UP000007266"/>
    </source>
</evidence>
<feature type="domain" description="C2H2-type" evidence="10">
    <location>
        <begin position="283"/>
        <end position="310"/>
    </location>
</feature>
<feature type="binding site" evidence="9">
    <location>
        <position position="8"/>
    </location>
    <ligand>
        <name>Zn(2+)</name>
        <dbReference type="ChEBI" id="CHEBI:29105"/>
    </ligand>
</feature>
<sequence length="423" mass="49204">MQWSHNTCRICGQISDTCHLIWAKSPNDIENKIKKCLKLELFKDDFKPKQLCNPCLLKLDDFYQFLVICHATDQKFESILMNRQEWGPETILDYTQQKMSVIVSNKGGLEHLECNEIDLYKESVLPLETCPEMLDIVENANYMPENLDYLNPNYGMKKFHDFYQEPGVLRHSSNYPQEAAINYSCQQETFPDLSYPNVGLDYSNYAPQPNFAEAKAEPSRKPPASQKTFPCPHCEKKFKRRVTLNAHIAIHTKIRPYICDICKKSYAIKCDLTNHLKIHAGRNKCKYCSSAFPAPSKLQRHLRTHTKDRPFVCDFKNCGKSFSDKRNLDGHKALHSNEFNFKCQECGRAFRTKNRLKQHEKAHTVATPYVCEICSKAYKYKSTLIFHLKKHNGYFCPYCEKDCEKAVKLLRHKKVCAVARNKN</sequence>
<dbReference type="PROSITE" id="PS51915">
    <property type="entry name" value="ZAD"/>
    <property type="match status" value="1"/>
</dbReference>